<accession>A0ABD0LQT0</accession>
<evidence type="ECO:0000313" key="2">
    <source>
        <dbReference type="EMBL" id="KAK7501600.1"/>
    </source>
</evidence>
<organism evidence="2 3">
    <name type="scientific">Batillaria attramentaria</name>
    <dbReference type="NCBI Taxonomy" id="370345"/>
    <lineage>
        <taxon>Eukaryota</taxon>
        <taxon>Metazoa</taxon>
        <taxon>Spiralia</taxon>
        <taxon>Lophotrochozoa</taxon>
        <taxon>Mollusca</taxon>
        <taxon>Gastropoda</taxon>
        <taxon>Caenogastropoda</taxon>
        <taxon>Sorbeoconcha</taxon>
        <taxon>Cerithioidea</taxon>
        <taxon>Batillariidae</taxon>
        <taxon>Batillaria</taxon>
    </lineage>
</organism>
<keyword evidence="3" id="KW-1185">Reference proteome</keyword>
<reference evidence="2 3" key="1">
    <citation type="journal article" date="2023" name="Sci. Data">
        <title>Genome assembly of the Korean intertidal mud-creeper Batillaria attramentaria.</title>
        <authorList>
            <person name="Patra A.K."/>
            <person name="Ho P.T."/>
            <person name="Jun S."/>
            <person name="Lee S.J."/>
            <person name="Kim Y."/>
            <person name="Won Y.J."/>
        </authorList>
    </citation>
    <scope>NUCLEOTIDE SEQUENCE [LARGE SCALE GENOMIC DNA]</scope>
    <source>
        <strain evidence="2">Wonlab-2016</strain>
    </source>
</reference>
<dbReference type="Proteomes" id="UP001519460">
    <property type="component" value="Unassembled WGS sequence"/>
</dbReference>
<sequence length="132" mass="13954">MRRLSVVKFKQHEKSILCAKRPSDASLGAGDAATFPRHYNHVSRTHSDTTSTDSGHSGGKRGIGKRYPSCQACIAVGPYSIEASHMSQNAGSRAYGNVHEEGGGGEWRGRHAVADTGHTLAALAPSAMCFSS</sequence>
<feature type="region of interest" description="Disordered" evidence="1">
    <location>
        <begin position="38"/>
        <end position="64"/>
    </location>
</feature>
<gene>
    <name evidence="2" type="ORF">BaRGS_00007031</name>
</gene>
<evidence type="ECO:0000313" key="3">
    <source>
        <dbReference type="Proteomes" id="UP001519460"/>
    </source>
</evidence>
<evidence type="ECO:0000256" key="1">
    <source>
        <dbReference type="SAM" id="MobiDB-lite"/>
    </source>
</evidence>
<dbReference type="AlphaFoldDB" id="A0ABD0LQT0"/>
<proteinExistence type="predicted"/>
<comment type="caution">
    <text evidence="2">The sequence shown here is derived from an EMBL/GenBank/DDBJ whole genome shotgun (WGS) entry which is preliminary data.</text>
</comment>
<dbReference type="EMBL" id="JACVVK020000030">
    <property type="protein sequence ID" value="KAK7501600.1"/>
    <property type="molecule type" value="Genomic_DNA"/>
</dbReference>
<name>A0ABD0LQT0_9CAEN</name>
<protein>
    <submittedName>
        <fullName evidence="2">Uncharacterized protein</fullName>
    </submittedName>
</protein>